<dbReference type="FunCoup" id="A0A200QNU3">
    <property type="interactions" value="104"/>
</dbReference>
<dbReference type="SUPFAM" id="SSF48208">
    <property type="entry name" value="Six-hairpin glycosidases"/>
    <property type="match status" value="1"/>
</dbReference>
<dbReference type="GO" id="GO:0008810">
    <property type="term" value="F:cellulase activity"/>
    <property type="evidence" value="ECO:0007669"/>
    <property type="project" value="UniProtKB-EC"/>
</dbReference>
<dbReference type="OrthoDB" id="10257085at2759"/>
<protein>
    <recommendedName>
        <fullName evidence="13">Endoglucanase</fullName>
        <ecNumber evidence="13">3.2.1.4</ecNumber>
    </recommendedName>
</protein>
<comment type="catalytic activity">
    <reaction evidence="1 13">
        <text>Endohydrolysis of (1-&gt;4)-beta-D-glucosidic linkages in cellulose, lichenin and cereal beta-D-glucans.</text>
        <dbReference type="EC" id="3.2.1.4"/>
    </reaction>
</comment>
<keyword evidence="6 12" id="KW-0378">Hydrolase</keyword>
<evidence type="ECO:0000313" key="15">
    <source>
        <dbReference type="EMBL" id="OVA12102.1"/>
    </source>
</evidence>
<evidence type="ECO:0000256" key="2">
    <source>
        <dbReference type="ARBA" id="ARBA00004613"/>
    </source>
</evidence>
<dbReference type="GO" id="GO:0030245">
    <property type="term" value="P:cellulose catabolic process"/>
    <property type="evidence" value="ECO:0007669"/>
    <property type="project" value="UniProtKB-KW"/>
</dbReference>
<dbReference type="EMBL" id="MVGT01001418">
    <property type="protein sequence ID" value="OVA12102.1"/>
    <property type="molecule type" value="Genomic_DNA"/>
</dbReference>
<evidence type="ECO:0000256" key="5">
    <source>
        <dbReference type="ARBA" id="ARBA00022729"/>
    </source>
</evidence>
<accession>A0A200QNU3</accession>
<keyword evidence="4" id="KW-0964">Secreted</keyword>
<feature type="active site" evidence="12">
    <location>
        <position position="363"/>
    </location>
</feature>
<evidence type="ECO:0000256" key="12">
    <source>
        <dbReference type="PROSITE-ProRule" id="PRU10059"/>
    </source>
</evidence>
<evidence type="ECO:0000313" key="16">
    <source>
        <dbReference type="Proteomes" id="UP000195402"/>
    </source>
</evidence>
<evidence type="ECO:0000256" key="4">
    <source>
        <dbReference type="ARBA" id="ARBA00022525"/>
    </source>
</evidence>
<dbReference type="GO" id="GO:0030246">
    <property type="term" value="F:carbohydrate binding"/>
    <property type="evidence" value="ECO:0007669"/>
    <property type="project" value="InterPro"/>
</dbReference>
<dbReference type="InterPro" id="IPR019028">
    <property type="entry name" value="CBM_49"/>
</dbReference>
<dbReference type="Pfam" id="PF00759">
    <property type="entry name" value="Glyco_hydro_9"/>
    <property type="match status" value="1"/>
</dbReference>
<dbReference type="PANTHER" id="PTHR22298">
    <property type="entry name" value="ENDO-1,4-BETA-GLUCANASE"/>
    <property type="match status" value="1"/>
</dbReference>
<dbReference type="FunFam" id="1.50.10.10:FF:000020">
    <property type="entry name" value="Endoglucanase"/>
    <property type="match status" value="1"/>
</dbReference>
<evidence type="ECO:0000256" key="3">
    <source>
        <dbReference type="ARBA" id="ARBA00007072"/>
    </source>
</evidence>
<reference evidence="15 16" key="1">
    <citation type="journal article" date="2017" name="Mol. Plant">
        <title>The Genome of Medicinal Plant Macleaya cordata Provides New Insights into Benzylisoquinoline Alkaloids Metabolism.</title>
        <authorList>
            <person name="Liu X."/>
            <person name="Liu Y."/>
            <person name="Huang P."/>
            <person name="Ma Y."/>
            <person name="Qing Z."/>
            <person name="Tang Q."/>
            <person name="Cao H."/>
            <person name="Cheng P."/>
            <person name="Zheng Y."/>
            <person name="Yuan Z."/>
            <person name="Zhou Y."/>
            <person name="Liu J."/>
            <person name="Tang Z."/>
            <person name="Zhuo Y."/>
            <person name="Zhang Y."/>
            <person name="Yu L."/>
            <person name="Huang J."/>
            <person name="Yang P."/>
            <person name="Peng Q."/>
            <person name="Zhang J."/>
            <person name="Jiang W."/>
            <person name="Zhang Z."/>
            <person name="Lin K."/>
            <person name="Ro D.K."/>
            <person name="Chen X."/>
            <person name="Xiong X."/>
            <person name="Shang Y."/>
            <person name="Huang S."/>
            <person name="Zeng J."/>
        </authorList>
    </citation>
    <scope>NUCLEOTIDE SEQUENCE [LARGE SCALE GENOMIC DNA]</scope>
    <source>
        <strain evidence="16">cv. BLH2017</strain>
        <tissue evidence="15">Root</tissue>
    </source>
</reference>
<dbReference type="InterPro" id="IPR001701">
    <property type="entry name" value="Glyco_hydro_9"/>
</dbReference>
<sequence length="555" mass="62067">MEMHWIRACCFLRLNDPVNLVGGYYDAGDHVKFGLPMAFTVTMLSWGAIDFDNEIKSCNQLEHTLDAIRWGTDYFIKAHSQPNVLWSQVGDGYSDHYCWERAEDMTTPRTAYKIDSSHPGSDLAGETAAALAAASIAFKPYNSAYSKILLLHAKQLFSFADKFRGRYDNSIPSAKNFYASASGYSDELLWGAAWLHRATGEEYYLKYVVDNAVSLGGTGLAVEEFSWDNKYAGVQILLAKVLMDGKGGKYTSTLKQYQAKADYFACACMQKNNGYNVPITRGGLLYVHEWNNLQYVSSAAFLLAVYSDYLKASNTVLKCPDAQIQPQDLLKFSQSQADYILGKNPESMSYLVGYGSKYPIYVHHRGASIPSTKVLRSTVGCVNGFENWYHRKIGNPNVLYGALVGGPDKNDQYSDERDNYEESEPTISGTAPLVGLFSKLQSLNKNSGKRKFSAQPKFEVPVVFVHSITGTWMVGTKKYYRHKVVIKNTSEKPIRYLKLGVENLTGSLWGLTPSTTQKNAYELPKWQGVLKPGSQFSFVYVQGGPQARVRVLSYY</sequence>
<evidence type="ECO:0000256" key="6">
    <source>
        <dbReference type="ARBA" id="ARBA00022801"/>
    </source>
</evidence>
<gene>
    <name evidence="15" type="ORF">BVC80_1771g24</name>
</gene>
<dbReference type="OMA" id="NATVGCM"/>
<evidence type="ECO:0000256" key="9">
    <source>
        <dbReference type="ARBA" id="ARBA00023277"/>
    </source>
</evidence>
<organism evidence="15 16">
    <name type="scientific">Macleaya cordata</name>
    <name type="common">Five-seeded plume-poppy</name>
    <name type="synonym">Bocconia cordata</name>
    <dbReference type="NCBI Taxonomy" id="56857"/>
    <lineage>
        <taxon>Eukaryota</taxon>
        <taxon>Viridiplantae</taxon>
        <taxon>Streptophyta</taxon>
        <taxon>Embryophyta</taxon>
        <taxon>Tracheophyta</taxon>
        <taxon>Spermatophyta</taxon>
        <taxon>Magnoliopsida</taxon>
        <taxon>Ranunculales</taxon>
        <taxon>Papaveraceae</taxon>
        <taxon>Papaveroideae</taxon>
        <taxon>Macleaya</taxon>
    </lineage>
</organism>
<dbReference type="GO" id="GO:0005576">
    <property type="term" value="C:extracellular region"/>
    <property type="evidence" value="ECO:0007669"/>
    <property type="project" value="UniProtKB-SubCell"/>
</dbReference>
<evidence type="ECO:0000256" key="7">
    <source>
        <dbReference type="ARBA" id="ARBA00023001"/>
    </source>
</evidence>
<evidence type="ECO:0000256" key="1">
    <source>
        <dbReference type="ARBA" id="ARBA00000966"/>
    </source>
</evidence>
<dbReference type="InterPro" id="IPR008928">
    <property type="entry name" value="6-hairpin_glycosidase_sf"/>
</dbReference>
<keyword evidence="9 12" id="KW-0119">Carbohydrate metabolism</keyword>
<dbReference type="Gene3D" id="1.50.10.10">
    <property type="match status" value="1"/>
</dbReference>
<dbReference type="InParanoid" id="A0A200QNU3"/>
<evidence type="ECO:0000259" key="14">
    <source>
        <dbReference type="SMART" id="SM01063"/>
    </source>
</evidence>
<evidence type="ECO:0000256" key="8">
    <source>
        <dbReference type="ARBA" id="ARBA00023180"/>
    </source>
</evidence>
<evidence type="ECO:0000256" key="10">
    <source>
        <dbReference type="ARBA" id="ARBA00023295"/>
    </source>
</evidence>
<dbReference type="STRING" id="56857.A0A200QNU3"/>
<comment type="caution">
    <text evidence="15">The sequence shown here is derived from an EMBL/GenBank/DDBJ whole genome shotgun (WGS) entry which is preliminary data.</text>
</comment>
<dbReference type="AlphaFoldDB" id="A0A200QNU3"/>
<dbReference type="PROSITE" id="PS00592">
    <property type="entry name" value="GH9_2"/>
    <property type="match status" value="1"/>
</dbReference>
<keyword evidence="7 13" id="KW-0136">Cellulose degradation</keyword>
<comment type="similarity">
    <text evidence="3 12 13">Belongs to the glycosyl hydrolase 9 (cellulase E) family.</text>
</comment>
<dbReference type="Pfam" id="PF09478">
    <property type="entry name" value="CBM49"/>
    <property type="match status" value="1"/>
</dbReference>
<dbReference type="EC" id="3.2.1.4" evidence="13"/>
<evidence type="ECO:0000256" key="11">
    <source>
        <dbReference type="ARBA" id="ARBA00023326"/>
    </source>
</evidence>
<name>A0A200QNU3_MACCD</name>
<comment type="subcellular location">
    <subcellularLocation>
        <location evidence="2">Secreted</location>
    </subcellularLocation>
</comment>
<dbReference type="InterPro" id="IPR018221">
    <property type="entry name" value="Glyco_hydro_9_His_AS"/>
</dbReference>
<dbReference type="Proteomes" id="UP000195402">
    <property type="component" value="Unassembled WGS sequence"/>
</dbReference>
<keyword evidence="5" id="KW-0732">Signal</keyword>
<evidence type="ECO:0000256" key="13">
    <source>
        <dbReference type="RuleBase" id="RU361166"/>
    </source>
</evidence>
<keyword evidence="8" id="KW-0325">Glycoprotein</keyword>
<keyword evidence="11 12" id="KW-0624">Polysaccharide degradation</keyword>
<keyword evidence="16" id="KW-1185">Reference proteome</keyword>
<dbReference type="InterPro" id="IPR012341">
    <property type="entry name" value="6hp_glycosidase-like_sf"/>
</dbReference>
<feature type="domain" description="Carbohydrate binding" evidence="14">
    <location>
        <begin position="462"/>
        <end position="543"/>
    </location>
</feature>
<proteinExistence type="inferred from homology"/>
<dbReference type="SMART" id="SM01063">
    <property type="entry name" value="CBM49"/>
    <property type="match status" value="1"/>
</dbReference>
<keyword evidence="10 12" id="KW-0326">Glycosidase</keyword>